<protein>
    <submittedName>
        <fullName evidence="10">Anaphase-promoting complex subunit 1-like</fullName>
    </submittedName>
</protein>
<evidence type="ECO:0000256" key="5">
    <source>
        <dbReference type="ARBA" id="ARBA00023306"/>
    </source>
</evidence>
<name>A0A6F9DAV1_9ASCI</name>
<dbReference type="GO" id="GO:0070979">
    <property type="term" value="P:protein K11-linked ubiquitination"/>
    <property type="evidence" value="ECO:0007669"/>
    <property type="project" value="TreeGrafter"/>
</dbReference>
<evidence type="ECO:0000256" key="6">
    <source>
        <dbReference type="SAM" id="MobiDB-lite"/>
    </source>
</evidence>
<dbReference type="Pfam" id="PF12859">
    <property type="entry name" value="ANAPC1"/>
    <property type="match status" value="1"/>
</dbReference>
<comment type="similarity">
    <text evidence="1">Belongs to the APC1 family.</text>
</comment>
<dbReference type="Pfam" id="PF20518">
    <property type="entry name" value="Apc1_MidN"/>
    <property type="match status" value="1"/>
</dbReference>
<evidence type="ECO:0000259" key="7">
    <source>
        <dbReference type="Pfam" id="PF12859"/>
    </source>
</evidence>
<evidence type="ECO:0000259" key="8">
    <source>
        <dbReference type="Pfam" id="PF20518"/>
    </source>
</evidence>
<feature type="compositionally biased region" description="Polar residues" evidence="6">
    <location>
        <begin position="517"/>
        <end position="528"/>
    </location>
</feature>
<dbReference type="GO" id="GO:0007091">
    <property type="term" value="P:metaphase/anaphase transition of mitotic cell cycle"/>
    <property type="evidence" value="ECO:0007669"/>
    <property type="project" value="TreeGrafter"/>
</dbReference>
<evidence type="ECO:0000256" key="4">
    <source>
        <dbReference type="ARBA" id="ARBA00022776"/>
    </source>
</evidence>
<feature type="domain" description="Anaphase-promoting complex subunit 1 beta-sandwich" evidence="9">
    <location>
        <begin position="1690"/>
        <end position="1773"/>
    </location>
</feature>
<reference evidence="10" key="1">
    <citation type="submission" date="2020-04" db="EMBL/GenBank/DDBJ databases">
        <authorList>
            <person name="Neveu A P."/>
        </authorList>
    </citation>
    <scope>NUCLEOTIDE SEQUENCE</scope>
    <source>
        <tissue evidence="10">Whole embryo</tissue>
    </source>
</reference>
<dbReference type="GO" id="GO:0005680">
    <property type="term" value="C:anaphase-promoting complex"/>
    <property type="evidence" value="ECO:0007669"/>
    <property type="project" value="InterPro"/>
</dbReference>
<feature type="domain" description="Anaphase-promoting complex subunit 1 N-terminal" evidence="7">
    <location>
        <begin position="71"/>
        <end position="184"/>
    </location>
</feature>
<keyword evidence="2" id="KW-0132">Cell division</keyword>
<proteinExistence type="evidence at transcript level"/>
<evidence type="ECO:0000259" key="9">
    <source>
        <dbReference type="Pfam" id="PF21282"/>
    </source>
</evidence>
<dbReference type="FunFam" id="1.25.10.10:FF:000747">
    <property type="entry name" value="Shattered"/>
    <property type="match status" value="1"/>
</dbReference>
<evidence type="ECO:0000313" key="10">
    <source>
        <dbReference type="EMBL" id="CAB3234793.1"/>
    </source>
</evidence>
<dbReference type="PANTHER" id="PTHR12827">
    <property type="entry name" value="MEIOTIC CHECKPOINT REGULATOR TSG24 FAMILY MEMBER"/>
    <property type="match status" value="1"/>
</dbReference>
<evidence type="ECO:0000256" key="2">
    <source>
        <dbReference type="ARBA" id="ARBA00022618"/>
    </source>
</evidence>
<dbReference type="PANTHER" id="PTHR12827:SF3">
    <property type="entry name" value="ANAPHASE-PROMOTING COMPLEX SUBUNIT 1"/>
    <property type="match status" value="1"/>
</dbReference>
<feature type="region of interest" description="Disordered" evidence="6">
    <location>
        <begin position="517"/>
        <end position="536"/>
    </location>
</feature>
<dbReference type="GO" id="GO:0060090">
    <property type="term" value="F:molecular adaptor activity"/>
    <property type="evidence" value="ECO:0007669"/>
    <property type="project" value="TreeGrafter"/>
</dbReference>
<dbReference type="InterPro" id="IPR011989">
    <property type="entry name" value="ARM-like"/>
</dbReference>
<keyword evidence="4" id="KW-0498">Mitosis</keyword>
<dbReference type="InterPro" id="IPR049255">
    <property type="entry name" value="Apc1_N"/>
</dbReference>
<evidence type="ECO:0000256" key="1">
    <source>
        <dbReference type="ARBA" id="ARBA00010547"/>
    </source>
</evidence>
<feature type="domain" description="Anaphase-promoting complex subunit 1 middle" evidence="8">
    <location>
        <begin position="683"/>
        <end position="999"/>
    </location>
</feature>
<dbReference type="GO" id="GO:0031145">
    <property type="term" value="P:anaphase-promoting complex-dependent catabolic process"/>
    <property type="evidence" value="ECO:0007669"/>
    <property type="project" value="TreeGrafter"/>
</dbReference>
<accession>A0A6F9DAV1</accession>
<dbReference type="InterPro" id="IPR048971">
    <property type="entry name" value="Apc1_3rd"/>
</dbReference>
<dbReference type="Pfam" id="PF21282">
    <property type="entry name" value="APC1_3rd"/>
    <property type="match status" value="1"/>
</dbReference>
<dbReference type="GO" id="GO:0051301">
    <property type="term" value="P:cell division"/>
    <property type="evidence" value="ECO:0007669"/>
    <property type="project" value="UniProtKB-KW"/>
</dbReference>
<sequence length="2008" mass="222557">MQGVMIVSLEPKEFVSCGQQACSQHPGLLCLHFHQSKNLGSSQSTLLGTFSQVTLDDKPQNDESWKLRNCNGIEEELYLSGNTVVWSRGHVVLKTFTVDTPVKQAVWCKFSVDGEDPHQFDLPKSSKHPSIEGVSVVADGAVHVYSEDGDNYVTALPFQVRDVWCFKYGLLLERLQSSESAKYGPTPIPGNGISENDLTTIFCLQHPLREFSPVIMKNQGSVRYMNKANDTVVYCENDFIMTCDQRHGLHTVWKARQVLSDDINSLQSAKPQQQHQISSLCHMSLSSPGLSPYRGGSYRGSPIGHSSSNIGTSYIHNKTPHTNRHPPLSHLSYTPHSSKAFSPGAGSMLFQSNAFSPLRHSPHLTRSPCTPLSHESLCLNNSVHESAEPLRPELCFDHMWTESLSGTREGLSVGKATKVFQTIDLCNQSYLVYHIDGLSQLRVVRYTTSNDLSHLIFGAVTCITARDAAPLVNHNMFAVLDLNGFLLLYSGYLKVVKMNVSGLPLASLSLSQGLRSNASVPATPQPISTPAHPSRPASAMGNLDEVGLLSPVPELAYSGSDINILTGDEFAFSTSAYTSKLSGIPHVVGSTLVLEIASGKLYRVYVPSLCSSELVDTCLKAMRYTLPNDTYLSFATKWYSTRHAPGALNGQKAEWSLFVDCLLEYLGYVGMGMYSFKATGLGESMDFDLSASPVIAAKKSKPTENVDSKDWEYLLNSSYSKQVDDEFDEGLSTIDTVLSYQIGNLTQSISKRRSIDGSLIGDSSHLSSHLMTSVFSALHLVYEEQKLSTITWSNVHLMSSLLFRLAKDLHHMKFLHSYALHNPALMQAYLNAKSNDDQPSPVEEELDLKLPGSFSPAITPSVFENLDDLITLGACKSPFPYIPGVTVKTERVLKIYDCLFNKSHSPSTTVFAPLMKTAFNISQCCDPTQKADKFLKEEGPSVVQKVLTYMVSVGIDQDELMVWPHGVALAVHNALRKCSANPDLSFSPEALALLGRSDLLAQIQPDAGDWQHAKLCPSTDPLRFAWEDQPDDRAQHQQEDDEELISLLQVDENGITEDLSANSSTLVTDDNVTRLLFPTDHRMADAHNLLYSTKPSKIFLVQQAGVDDREYMEQKQYRLLQLLNRTMSLSVGRGMLHFRSQQPSTMESLTVPTLDLTGKDMNNSTITLANSDIELPSETTEWPYFHNGVAAALALQMEQKSSELNLSKVTSPQNLADKAAEPSTDHAGVLFGLGLNHHLQELQTLNIHDYLQKIHELTTIGLLLGLASDKCGSCDLSTMRVLSVHISALLPATSTQLDIPYRVQTAAVSAVGFLYLGSAQRLVAEVMLREIDRSPNNDSEVCTERESYALSAGFALGMVTLGRGNGMPELSDLNMSDKLFHFMTGKHKQSSRSSVHWSHEAYSPSHNSGAYSEHQILEGDHVNTEVTGPGATVALALMYLKTNNGAVADWFIPPNTFNLLETIKPQQLLLRTLSRSLILWDQIVPTIEWISSHVPPVVSSHLTESGHARVSDSDESEVDEHTVLQCHASIIAGACLALGLRFAGSQEKTAYDTLLHYVNFFLSILKQTNSGDPMNPLEVIGRRLFDTCLSSCLIALCLVVAGSGNLKALQICRYLHYSLDGEINYGTQMAIHMGLGFLFLGKCRYTLCTTNKAIAALLVSIYPCFPAKSCDNRYHLQALRHMYVLATEKRLLVPIDVSRKRPCYARVAVQYLPTPKYNNTTVSMVAPCMLPEASALQSVSMNDQRYWPMLVDTKKHPDKLQNMLENGMYVQLKAGCLSYIQDPKGYCSFLSFPKRLEKGMHSFKKPSVLKEKLPELLSQLSQTGSPRKDNALSHIVMLMEDIQNPSLYFVFLNLLETCFRTVNQQSVNSLSMWQVRMARSLMKNAANQDDDSLKADRLLKVAALKLDCVFKQILSEQSHLVKAMLHEKVESTHELSSQISYSCLQRIACYLIYHNAYYSQTSIRKTNFTLKSQDLISSLEKLSTLKSFLPHDLLLQMLHRSTVAPKEM</sequence>
<keyword evidence="3" id="KW-0677">Repeat</keyword>
<dbReference type="InterPro" id="IPR024990">
    <property type="entry name" value="Apc1"/>
</dbReference>
<dbReference type="InterPro" id="IPR046794">
    <property type="entry name" value="Apc1_MidN"/>
</dbReference>
<gene>
    <name evidence="10" type="primary">Cul7-002</name>
</gene>
<dbReference type="Gene3D" id="1.25.10.10">
    <property type="entry name" value="Leucine-rich Repeat Variant"/>
    <property type="match status" value="2"/>
</dbReference>
<evidence type="ECO:0000256" key="3">
    <source>
        <dbReference type="ARBA" id="ARBA00022737"/>
    </source>
</evidence>
<dbReference type="EMBL" id="LR784256">
    <property type="protein sequence ID" value="CAB3234793.1"/>
    <property type="molecule type" value="mRNA"/>
</dbReference>
<keyword evidence="5" id="KW-0131">Cell cycle</keyword>
<organism evidence="10">
    <name type="scientific">Phallusia mammillata</name>
    <dbReference type="NCBI Taxonomy" id="59560"/>
    <lineage>
        <taxon>Eukaryota</taxon>
        <taxon>Metazoa</taxon>
        <taxon>Chordata</taxon>
        <taxon>Tunicata</taxon>
        <taxon>Ascidiacea</taxon>
        <taxon>Phlebobranchia</taxon>
        <taxon>Ascidiidae</taxon>
        <taxon>Phallusia</taxon>
    </lineage>
</organism>